<evidence type="ECO:0000313" key="2">
    <source>
        <dbReference type="Proteomes" id="UP001324287"/>
    </source>
</evidence>
<evidence type="ECO:0000313" key="1">
    <source>
        <dbReference type="EMBL" id="WRL64914.1"/>
    </source>
</evidence>
<dbReference type="EMBL" id="CP141261">
    <property type="protein sequence ID" value="WRL64914.1"/>
    <property type="molecule type" value="Genomic_DNA"/>
</dbReference>
<dbReference type="PANTHER" id="PTHR30290:SF83">
    <property type="entry name" value="ABC TRANSPORTER SUBSTRATE-BINDING PROTEIN"/>
    <property type="match status" value="1"/>
</dbReference>
<dbReference type="PANTHER" id="PTHR30290">
    <property type="entry name" value="PERIPLASMIC BINDING COMPONENT OF ABC TRANSPORTER"/>
    <property type="match status" value="1"/>
</dbReference>
<dbReference type="SUPFAM" id="SSF53850">
    <property type="entry name" value="Periplasmic binding protein-like II"/>
    <property type="match status" value="1"/>
</dbReference>
<keyword evidence="2" id="KW-1185">Reference proteome</keyword>
<reference evidence="1 2" key="1">
    <citation type="submission" date="2023-12" db="EMBL/GenBank/DDBJ databases">
        <title>Blastococcus brunescens sp. nov., an actonobacterium isolated from sandstone collected in sahara desert.</title>
        <authorList>
            <person name="Gtari M."/>
            <person name="Ghodhbane F."/>
        </authorList>
    </citation>
    <scope>NUCLEOTIDE SEQUENCE [LARGE SCALE GENOMIC DNA]</scope>
    <source>
        <strain evidence="1 2">BMG 8361</strain>
    </source>
</reference>
<proteinExistence type="predicted"/>
<dbReference type="RefSeq" id="WP_324276238.1">
    <property type="nucleotide sequence ID" value="NZ_CP141261.1"/>
</dbReference>
<dbReference type="Proteomes" id="UP001324287">
    <property type="component" value="Chromosome"/>
</dbReference>
<organism evidence="1 2">
    <name type="scientific">Blastococcus brunescens</name>
    <dbReference type="NCBI Taxonomy" id="1564165"/>
    <lineage>
        <taxon>Bacteria</taxon>
        <taxon>Bacillati</taxon>
        <taxon>Actinomycetota</taxon>
        <taxon>Actinomycetes</taxon>
        <taxon>Geodermatophilales</taxon>
        <taxon>Geodermatophilaceae</taxon>
        <taxon>Blastococcus</taxon>
    </lineage>
</organism>
<dbReference type="Gene3D" id="3.10.105.10">
    <property type="entry name" value="Dipeptide-binding Protein, Domain 3"/>
    <property type="match status" value="1"/>
</dbReference>
<dbReference type="Gene3D" id="3.40.190.10">
    <property type="entry name" value="Periplasmic binding protein-like II"/>
    <property type="match status" value="1"/>
</dbReference>
<accession>A0ABZ1B278</accession>
<sequence>MTGPFRLGWSMDYPSPQNYLEPLYSTEALPPAGSNATFYSNPEFDALIEQGNSAESNEEAIEFYNQAEDILSEDMPIIPMFFDVEQAVHSENVSGVVIDVFGHIRTAEVSGN</sequence>
<name>A0ABZ1B278_9ACTN</name>
<dbReference type="InterPro" id="IPR039424">
    <property type="entry name" value="SBP_5"/>
</dbReference>
<protein>
    <submittedName>
        <fullName evidence="1">Uncharacterized protein</fullName>
    </submittedName>
</protein>
<gene>
    <name evidence="1" type="ORF">U6N30_04040</name>
</gene>